<evidence type="ECO:0000256" key="1">
    <source>
        <dbReference type="SAM" id="SignalP"/>
    </source>
</evidence>
<evidence type="ECO:0000313" key="3">
    <source>
        <dbReference type="Proteomes" id="UP000244898"/>
    </source>
</evidence>
<accession>A0A2R8C845</accession>
<proteinExistence type="predicted"/>
<organism evidence="2 3">
    <name type="scientific">Falsiruegeria mediterranea M17</name>
    <dbReference type="NCBI Taxonomy" id="1200281"/>
    <lineage>
        <taxon>Bacteria</taxon>
        <taxon>Pseudomonadati</taxon>
        <taxon>Pseudomonadota</taxon>
        <taxon>Alphaproteobacteria</taxon>
        <taxon>Rhodobacterales</taxon>
        <taxon>Roseobacteraceae</taxon>
        <taxon>Falsiruegeria</taxon>
    </lineage>
</organism>
<dbReference type="Pfam" id="PF06282">
    <property type="entry name" value="DUF1036"/>
    <property type="match status" value="1"/>
</dbReference>
<evidence type="ECO:0000313" key="2">
    <source>
        <dbReference type="EMBL" id="SPJ28604.1"/>
    </source>
</evidence>
<sequence length="332" mass="35961">MRLRAFFLGLGLMASGPAVAGLAVCNDTAVLHSVAIGYRGDDGWVSQGWWNIEPDQCATVLAGDLVNRYYYLMAQADGWAFDHEGIGFCILADVFDIAGDQECGGRGYGHGQFLELDTGKTEKDHVTHLAAVSRPAPPSEPAFVPPGKYGEPYSAAGNFQACTTESGQIACSLFADGVQVFFRQDGREGEEAFAFVDRFRPGSPVIVHGDMEAVHDRTADLVPYKLFARGWGEADELLQDMQGKWQSRDDTAAGLMLDGSLLDLTYDTQILDSGSIRVSASCNDYSEGGPYLILQSDGDSAATCYGDLQVDGPFLNMTHLPRGNVLRYQRVD</sequence>
<dbReference type="Proteomes" id="UP000244898">
    <property type="component" value="Unassembled WGS sequence"/>
</dbReference>
<keyword evidence="1" id="KW-0732">Signal</keyword>
<feature type="chain" id="PRO_5015354664" description="DUF1036 domain-containing protein" evidence="1">
    <location>
        <begin position="21"/>
        <end position="332"/>
    </location>
</feature>
<dbReference type="InterPro" id="IPR009380">
    <property type="entry name" value="DUF1036"/>
</dbReference>
<reference evidence="3" key="1">
    <citation type="submission" date="2018-03" db="EMBL/GenBank/DDBJ databases">
        <authorList>
            <person name="Rodrigo-Torres L."/>
            <person name="Arahal R. D."/>
            <person name="Lucena T."/>
        </authorList>
    </citation>
    <scope>NUCLEOTIDE SEQUENCE [LARGE SCALE GENOMIC DNA]</scope>
    <source>
        <strain evidence="3">CECT 7615</strain>
    </source>
</reference>
<feature type="signal peptide" evidence="1">
    <location>
        <begin position="1"/>
        <end position="20"/>
    </location>
</feature>
<protein>
    <recommendedName>
        <fullName evidence="4">DUF1036 domain-containing protein</fullName>
    </recommendedName>
</protein>
<name>A0A2R8C845_9RHOB</name>
<keyword evidence="3" id="KW-1185">Reference proteome</keyword>
<dbReference type="EMBL" id="ONZG01000004">
    <property type="protein sequence ID" value="SPJ28604.1"/>
    <property type="molecule type" value="Genomic_DNA"/>
</dbReference>
<gene>
    <name evidence="2" type="ORF">TRM7615_02106</name>
</gene>
<dbReference type="AlphaFoldDB" id="A0A2R8C845"/>
<evidence type="ECO:0008006" key="4">
    <source>
        <dbReference type="Google" id="ProtNLM"/>
    </source>
</evidence>
<dbReference type="RefSeq" id="WP_108787146.1">
    <property type="nucleotide sequence ID" value="NZ_ONZG01000004.1"/>
</dbReference>
<dbReference type="OrthoDB" id="9806840at2"/>